<name>A0A2T0ZXM4_TRISK</name>
<sequence>MSIYYIFERAFHPDEGFGLGGFGFKGDNRQFSFMDDGASSRVWSMLEVDTSQWQKEFDQTSDEFIVESDPSKAPTYLGNRYEGYDSVDTRPTGVARVSGGPPVADGIQSLTIQIATRGKNHAFPTEYIADLRGGTGVDRLYDWLGGESIPMNPESRLLIPDLDVQVGITLLIDRHRKKMSITSNLTGDGFPNSEVFIHDNAGGKLMLNTHHRIGSAAGQLIGNHRHLLAATQLTIDIDDAGNFGDSLTAVRCVDFMPWDTDLLEIAGTTSFSLANWNGLHIARDPTEEGIFGLDTDDALPIPGADHRWPRDRRDAGLRNLFDEPALSDLPHWNH</sequence>
<dbReference type="OrthoDB" id="8368570at2"/>
<protein>
    <submittedName>
        <fullName evidence="1">Uncharacterized protein</fullName>
    </submittedName>
</protein>
<gene>
    <name evidence="1" type="ORF">CLV89_1533</name>
</gene>
<proteinExistence type="predicted"/>
<dbReference type="Proteomes" id="UP000237718">
    <property type="component" value="Unassembled WGS sequence"/>
</dbReference>
<comment type="caution">
    <text evidence="1">The sequence shown here is derived from an EMBL/GenBank/DDBJ whole genome shotgun (WGS) entry which is preliminary data.</text>
</comment>
<accession>A0A2T0ZXM4</accession>
<reference evidence="1 2" key="1">
    <citation type="submission" date="2018-03" db="EMBL/GenBank/DDBJ databases">
        <title>Genomic Encyclopedia of Archaeal and Bacterial Type Strains, Phase II (KMG-II): from individual species to whole genera.</title>
        <authorList>
            <person name="Goeker M."/>
        </authorList>
    </citation>
    <scope>NUCLEOTIDE SEQUENCE [LARGE SCALE GENOMIC DNA]</scope>
    <source>
        <strain evidence="1 2">DSM 25328</strain>
    </source>
</reference>
<dbReference type="RefSeq" id="WP_106165736.1">
    <property type="nucleotide sequence ID" value="NZ_JAGDDX010000008.1"/>
</dbReference>
<organism evidence="1 2">
    <name type="scientific">Tritonibacter scottomollicae</name>
    <name type="common">Epibacterium scottomollicae</name>
    <dbReference type="NCBI Taxonomy" id="483013"/>
    <lineage>
        <taxon>Bacteria</taxon>
        <taxon>Pseudomonadati</taxon>
        <taxon>Pseudomonadota</taxon>
        <taxon>Alphaproteobacteria</taxon>
        <taxon>Rhodobacterales</taxon>
        <taxon>Paracoccaceae</taxon>
        <taxon>Tritonibacter</taxon>
    </lineage>
</organism>
<evidence type="ECO:0000313" key="1">
    <source>
        <dbReference type="EMBL" id="PRZ41106.1"/>
    </source>
</evidence>
<dbReference type="AlphaFoldDB" id="A0A2T0ZXM4"/>
<evidence type="ECO:0000313" key="2">
    <source>
        <dbReference type="Proteomes" id="UP000237718"/>
    </source>
</evidence>
<dbReference type="EMBL" id="PVUF01000053">
    <property type="protein sequence ID" value="PRZ41106.1"/>
    <property type="molecule type" value="Genomic_DNA"/>
</dbReference>